<sequence length="143" mass="14171">MRTFVEEVRRADCTVLDAPTRASAGPSGHASTQKPPVAVNPHGAINRPAARSSATSGSGAIAGPSPATAASSRPALPAVVSWGAARFPAAVPRVEHAAGVAPRGGRGPPPRRPVPAPVRVPASRVAKALAPAAGPHPAPPAPR</sequence>
<protein>
    <submittedName>
        <fullName evidence="2">Uncharacterized protein</fullName>
    </submittedName>
</protein>
<keyword evidence="3" id="KW-1185">Reference proteome</keyword>
<feature type="region of interest" description="Disordered" evidence="1">
    <location>
        <begin position="97"/>
        <end position="143"/>
    </location>
</feature>
<feature type="compositionally biased region" description="Pro residues" evidence="1">
    <location>
        <begin position="134"/>
        <end position="143"/>
    </location>
</feature>
<gene>
    <name evidence="2" type="ORF">G6F50_015003</name>
</gene>
<comment type="caution">
    <text evidence="2">The sequence shown here is derived from an EMBL/GenBank/DDBJ whole genome shotgun (WGS) entry which is preliminary data.</text>
</comment>
<evidence type="ECO:0000313" key="2">
    <source>
        <dbReference type="EMBL" id="KAG1536700.1"/>
    </source>
</evidence>
<organism evidence="2 3">
    <name type="scientific">Rhizopus delemar</name>
    <dbReference type="NCBI Taxonomy" id="936053"/>
    <lineage>
        <taxon>Eukaryota</taxon>
        <taxon>Fungi</taxon>
        <taxon>Fungi incertae sedis</taxon>
        <taxon>Mucoromycota</taxon>
        <taxon>Mucoromycotina</taxon>
        <taxon>Mucoromycetes</taxon>
        <taxon>Mucorales</taxon>
        <taxon>Mucorineae</taxon>
        <taxon>Rhizopodaceae</taxon>
        <taxon>Rhizopus</taxon>
    </lineage>
</organism>
<evidence type="ECO:0000313" key="3">
    <source>
        <dbReference type="Proteomes" id="UP000740926"/>
    </source>
</evidence>
<feature type="region of interest" description="Disordered" evidence="1">
    <location>
        <begin position="16"/>
        <end position="75"/>
    </location>
</feature>
<feature type="compositionally biased region" description="Pro residues" evidence="1">
    <location>
        <begin position="107"/>
        <end position="118"/>
    </location>
</feature>
<feature type="compositionally biased region" description="Low complexity" evidence="1">
    <location>
        <begin position="47"/>
        <end position="75"/>
    </location>
</feature>
<name>A0A9P6Y0R6_9FUNG</name>
<evidence type="ECO:0000256" key="1">
    <source>
        <dbReference type="SAM" id="MobiDB-lite"/>
    </source>
</evidence>
<dbReference type="EMBL" id="JAANIU010007786">
    <property type="protein sequence ID" value="KAG1536700.1"/>
    <property type="molecule type" value="Genomic_DNA"/>
</dbReference>
<dbReference type="AlphaFoldDB" id="A0A9P6Y0R6"/>
<reference evidence="2 3" key="1">
    <citation type="journal article" date="2020" name="Microb. Genom.">
        <title>Genetic diversity of clinical and environmental Mucorales isolates obtained from an investigation of mucormycosis cases among solid organ transplant recipients.</title>
        <authorList>
            <person name="Nguyen M.H."/>
            <person name="Kaul D."/>
            <person name="Muto C."/>
            <person name="Cheng S.J."/>
            <person name="Richter R.A."/>
            <person name="Bruno V.M."/>
            <person name="Liu G."/>
            <person name="Beyhan S."/>
            <person name="Sundermann A.J."/>
            <person name="Mounaud S."/>
            <person name="Pasculle A.W."/>
            <person name="Nierman W.C."/>
            <person name="Driscoll E."/>
            <person name="Cumbie R."/>
            <person name="Clancy C.J."/>
            <person name="Dupont C.L."/>
        </authorList>
    </citation>
    <scope>NUCLEOTIDE SEQUENCE [LARGE SCALE GENOMIC DNA]</scope>
    <source>
        <strain evidence="2 3">GL24</strain>
    </source>
</reference>
<feature type="compositionally biased region" description="Low complexity" evidence="1">
    <location>
        <begin position="119"/>
        <end position="133"/>
    </location>
</feature>
<dbReference type="Proteomes" id="UP000740926">
    <property type="component" value="Unassembled WGS sequence"/>
</dbReference>
<proteinExistence type="predicted"/>
<accession>A0A9P6Y0R6</accession>